<dbReference type="Proteomes" id="UP000314294">
    <property type="component" value="Unassembled WGS sequence"/>
</dbReference>
<evidence type="ECO:0000256" key="5">
    <source>
        <dbReference type="SAM" id="MobiDB-lite"/>
    </source>
</evidence>
<dbReference type="GO" id="GO:0007154">
    <property type="term" value="P:cell communication"/>
    <property type="evidence" value="ECO:0007669"/>
    <property type="project" value="InterPro"/>
</dbReference>
<dbReference type="PANTHER" id="PTHR11878">
    <property type="entry name" value="SODIUM/CALCIUM EXCHANGER"/>
    <property type="match status" value="1"/>
</dbReference>
<dbReference type="EMBL" id="SRLO01000090">
    <property type="protein sequence ID" value="TNN76728.1"/>
    <property type="molecule type" value="Genomic_DNA"/>
</dbReference>
<keyword evidence="8" id="KW-1185">Reference proteome</keyword>
<evidence type="ECO:0000259" key="6">
    <source>
        <dbReference type="SMART" id="SM00237"/>
    </source>
</evidence>
<dbReference type="GO" id="GO:0042383">
    <property type="term" value="C:sarcolemma"/>
    <property type="evidence" value="ECO:0007669"/>
    <property type="project" value="TreeGrafter"/>
</dbReference>
<dbReference type="AlphaFoldDB" id="A0A4Z2IFI8"/>
<evidence type="ECO:0000256" key="2">
    <source>
        <dbReference type="ARBA" id="ARBA00022737"/>
    </source>
</evidence>
<keyword evidence="4" id="KW-0406">Ion transport</keyword>
<accession>A0A4Z2IFI8</accession>
<evidence type="ECO:0000256" key="3">
    <source>
        <dbReference type="ARBA" id="ARBA00022837"/>
    </source>
</evidence>
<sequence length="194" mass="21367">MMIGAGNVLKRHAADNARRTAVTDEEAPEEEDLGDCSRISFESAHSQCMENCGTLTLAVVCHGGLGENTFYVDYRTEDGSANAGSDYEYREGTLVFKPGETRREIKVRGRGMGDEEGDKEGADEGDNEEEEDDGDDEGEEEADGEADKGDEGDEGGKGDDMGEGRKKRRETRETRRQTRETRRQTRETRATAGL</sequence>
<dbReference type="Gene3D" id="2.60.40.2030">
    <property type="match status" value="1"/>
</dbReference>
<dbReference type="InterPro" id="IPR003644">
    <property type="entry name" value="Calx_beta"/>
</dbReference>
<dbReference type="InterPro" id="IPR038081">
    <property type="entry name" value="CalX-like_sf"/>
</dbReference>
<feature type="domain" description="Calx-beta" evidence="6">
    <location>
        <begin position="20"/>
        <end position="133"/>
    </location>
</feature>
<keyword evidence="4" id="KW-0813">Transport</keyword>
<dbReference type="GO" id="GO:0030424">
    <property type="term" value="C:axon"/>
    <property type="evidence" value="ECO:0007669"/>
    <property type="project" value="TreeGrafter"/>
</dbReference>
<dbReference type="InterPro" id="IPR051171">
    <property type="entry name" value="CaCA"/>
</dbReference>
<comment type="caution">
    <text evidence="7">The sequence shown here is derived from an EMBL/GenBank/DDBJ whole genome shotgun (WGS) entry which is preliminary data.</text>
</comment>
<evidence type="ECO:0000313" key="8">
    <source>
        <dbReference type="Proteomes" id="UP000314294"/>
    </source>
</evidence>
<name>A0A4Z2IFI8_9TELE</name>
<feature type="region of interest" description="Disordered" evidence="5">
    <location>
        <begin position="105"/>
        <end position="194"/>
    </location>
</feature>
<proteinExistence type="predicted"/>
<keyword evidence="3" id="KW-0106">Calcium</keyword>
<protein>
    <submittedName>
        <fullName evidence="7">Sodium/calcium exchanger 2</fullName>
    </submittedName>
</protein>
<reference evidence="7 8" key="1">
    <citation type="submission" date="2019-03" db="EMBL/GenBank/DDBJ databases">
        <title>First draft genome of Liparis tanakae, snailfish: a comprehensive survey of snailfish specific genes.</title>
        <authorList>
            <person name="Kim W."/>
            <person name="Song I."/>
            <person name="Jeong J.-H."/>
            <person name="Kim D."/>
            <person name="Kim S."/>
            <person name="Ryu S."/>
            <person name="Song J.Y."/>
            <person name="Lee S.K."/>
        </authorList>
    </citation>
    <scope>NUCLEOTIDE SEQUENCE [LARGE SCALE GENOMIC DNA]</scope>
    <source>
        <tissue evidence="7">Muscle</tissue>
    </source>
</reference>
<evidence type="ECO:0000313" key="7">
    <source>
        <dbReference type="EMBL" id="TNN76728.1"/>
    </source>
</evidence>
<dbReference type="SMART" id="SM00237">
    <property type="entry name" value="Calx_beta"/>
    <property type="match status" value="1"/>
</dbReference>
<keyword evidence="2" id="KW-0677">Repeat</keyword>
<dbReference type="Pfam" id="PF03160">
    <property type="entry name" value="Calx-beta"/>
    <property type="match status" value="1"/>
</dbReference>
<dbReference type="SUPFAM" id="SSF141072">
    <property type="entry name" value="CalX-like"/>
    <property type="match status" value="1"/>
</dbReference>
<dbReference type="OrthoDB" id="418484at2759"/>
<evidence type="ECO:0000256" key="4">
    <source>
        <dbReference type="ARBA" id="ARBA00023065"/>
    </source>
</evidence>
<organism evidence="7 8">
    <name type="scientific">Liparis tanakae</name>
    <name type="common">Tanaka's snailfish</name>
    <dbReference type="NCBI Taxonomy" id="230148"/>
    <lineage>
        <taxon>Eukaryota</taxon>
        <taxon>Metazoa</taxon>
        <taxon>Chordata</taxon>
        <taxon>Craniata</taxon>
        <taxon>Vertebrata</taxon>
        <taxon>Euteleostomi</taxon>
        <taxon>Actinopterygii</taxon>
        <taxon>Neopterygii</taxon>
        <taxon>Teleostei</taxon>
        <taxon>Neoteleostei</taxon>
        <taxon>Acanthomorphata</taxon>
        <taxon>Eupercaria</taxon>
        <taxon>Perciformes</taxon>
        <taxon>Cottioidei</taxon>
        <taxon>Cottales</taxon>
        <taxon>Liparidae</taxon>
        <taxon>Liparis</taxon>
    </lineage>
</organism>
<dbReference type="PANTHER" id="PTHR11878:SF8">
    <property type="entry name" value="SODIUM_CALCIUM EXCHANGER 2"/>
    <property type="match status" value="1"/>
</dbReference>
<gene>
    <name evidence="7" type="primary">SLC8A2</name>
    <name evidence="7" type="ORF">EYF80_012977</name>
</gene>
<feature type="compositionally biased region" description="Acidic residues" evidence="5">
    <location>
        <begin position="114"/>
        <end position="144"/>
    </location>
</feature>
<keyword evidence="1" id="KW-0732">Signal</keyword>
<dbReference type="GO" id="GO:0005432">
    <property type="term" value="F:calcium:sodium antiporter activity"/>
    <property type="evidence" value="ECO:0007669"/>
    <property type="project" value="TreeGrafter"/>
</dbReference>
<evidence type="ECO:0000256" key="1">
    <source>
        <dbReference type="ARBA" id="ARBA00022729"/>
    </source>
</evidence>
<dbReference type="GO" id="GO:0098703">
    <property type="term" value="P:calcium ion import across plasma membrane"/>
    <property type="evidence" value="ECO:0007669"/>
    <property type="project" value="TreeGrafter"/>
</dbReference>
<dbReference type="GO" id="GO:0098794">
    <property type="term" value="C:postsynapse"/>
    <property type="evidence" value="ECO:0007669"/>
    <property type="project" value="TreeGrafter"/>
</dbReference>
<feature type="compositionally biased region" description="Basic and acidic residues" evidence="5">
    <location>
        <begin position="145"/>
        <end position="194"/>
    </location>
</feature>